<dbReference type="SUPFAM" id="SSF53383">
    <property type="entry name" value="PLP-dependent transferases"/>
    <property type="match status" value="1"/>
</dbReference>
<dbReference type="PRINTS" id="PR00753">
    <property type="entry name" value="ACCSYNTHASE"/>
</dbReference>
<evidence type="ECO:0000256" key="5">
    <source>
        <dbReference type="ARBA" id="ARBA00022898"/>
    </source>
</evidence>
<evidence type="ECO:0000256" key="4">
    <source>
        <dbReference type="ARBA" id="ARBA00022679"/>
    </source>
</evidence>
<dbReference type="Proteomes" id="UP000320176">
    <property type="component" value="Unassembled WGS sequence"/>
</dbReference>
<accession>A0A5C6B8U7</accession>
<keyword evidence="4 8" id="KW-0808">Transferase</keyword>
<feature type="domain" description="Aminotransferase class I/classII large" evidence="7">
    <location>
        <begin position="37"/>
        <end position="391"/>
    </location>
</feature>
<dbReference type="EC" id="2.6.1.1" evidence="8"/>
<evidence type="ECO:0000256" key="1">
    <source>
        <dbReference type="ARBA" id="ARBA00001933"/>
    </source>
</evidence>
<dbReference type="Pfam" id="PF00155">
    <property type="entry name" value="Aminotran_1_2"/>
    <property type="match status" value="1"/>
</dbReference>
<organism evidence="8 9">
    <name type="scientific">Stieleria varia</name>
    <dbReference type="NCBI Taxonomy" id="2528005"/>
    <lineage>
        <taxon>Bacteria</taxon>
        <taxon>Pseudomonadati</taxon>
        <taxon>Planctomycetota</taxon>
        <taxon>Planctomycetia</taxon>
        <taxon>Pirellulales</taxon>
        <taxon>Pirellulaceae</taxon>
        <taxon>Stieleria</taxon>
    </lineage>
</organism>
<dbReference type="Gene3D" id="3.40.640.10">
    <property type="entry name" value="Type I PLP-dependent aspartate aminotransferase-like (Major domain)"/>
    <property type="match status" value="1"/>
</dbReference>
<dbReference type="Gene3D" id="3.90.1150.10">
    <property type="entry name" value="Aspartate Aminotransferase, domain 1"/>
    <property type="match status" value="1"/>
</dbReference>
<dbReference type="InterPro" id="IPR015424">
    <property type="entry name" value="PyrdxlP-dep_Trfase"/>
</dbReference>
<dbReference type="GO" id="GO:0006520">
    <property type="term" value="P:amino acid metabolic process"/>
    <property type="evidence" value="ECO:0007669"/>
    <property type="project" value="InterPro"/>
</dbReference>
<evidence type="ECO:0000256" key="2">
    <source>
        <dbReference type="ARBA" id="ARBA00007441"/>
    </source>
</evidence>
<dbReference type="InterPro" id="IPR001917">
    <property type="entry name" value="Aminotrans_II_pyridoxalP_BS"/>
</dbReference>
<dbReference type="InterPro" id="IPR050596">
    <property type="entry name" value="AspAT/PAT-like"/>
</dbReference>
<evidence type="ECO:0000256" key="6">
    <source>
        <dbReference type="RuleBase" id="RU003693"/>
    </source>
</evidence>
<reference evidence="8 9" key="1">
    <citation type="submission" date="2019-02" db="EMBL/GenBank/DDBJ databases">
        <title>Deep-cultivation of Planctomycetes and their phenomic and genomic characterization uncovers novel biology.</title>
        <authorList>
            <person name="Wiegand S."/>
            <person name="Jogler M."/>
            <person name="Boedeker C."/>
            <person name="Pinto D."/>
            <person name="Vollmers J."/>
            <person name="Rivas-Marin E."/>
            <person name="Kohn T."/>
            <person name="Peeters S.H."/>
            <person name="Heuer A."/>
            <person name="Rast P."/>
            <person name="Oberbeckmann S."/>
            <person name="Bunk B."/>
            <person name="Jeske O."/>
            <person name="Meyerdierks A."/>
            <person name="Storesund J.E."/>
            <person name="Kallscheuer N."/>
            <person name="Luecker S."/>
            <person name="Lage O.M."/>
            <person name="Pohl T."/>
            <person name="Merkel B.J."/>
            <person name="Hornburger P."/>
            <person name="Mueller R.-W."/>
            <person name="Bruemmer F."/>
            <person name="Labrenz M."/>
            <person name="Spormann A.M."/>
            <person name="Op Den Camp H."/>
            <person name="Overmann J."/>
            <person name="Amann R."/>
            <person name="Jetten M.S.M."/>
            <person name="Mascher T."/>
            <person name="Medema M.H."/>
            <person name="Devos D.P."/>
            <person name="Kaster A.-K."/>
            <person name="Ovreas L."/>
            <person name="Rohde M."/>
            <person name="Galperin M.Y."/>
            <person name="Jogler C."/>
        </authorList>
    </citation>
    <scope>NUCLEOTIDE SEQUENCE [LARGE SCALE GENOMIC DNA]</scope>
    <source>
        <strain evidence="8 9">Pla52n</strain>
    </source>
</reference>
<dbReference type="GO" id="GO:0030170">
    <property type="term" value="F:pyridoxal phosphate binding"/>
    <property type="evidence" value="ECO:0007669"/>
    <property type="project" value="InterPro"/>
</dbReference>
<evidence type="ECO:0000313" key="9">
    <source>
        <dbReference type="Proteomes" id="UP000320176"/>
    </source>
</evidence>
<comment type="similarity">
    <text evidence="6">Belongs to the class-II pyridoxal-phosphate-dependent aminotransferase family.</text>
</comment>
<comment type="caution">
    <text evidence="8">The sequence shown here is derived from an EMBL/GenBank/DDBJ whole genome shotgun (WGS) entry which is preliminary data.</text>
</comment>
<evidence type="ECO:0000259" key="7">
    <source>
        <dbReference type="Pfam" id="PF00155"/>
    </source>
</evidence>
<dbReference type="InterPro" id="IPR015421">
    <property type="entry name" value="PyrdxlP-dep_Trfase_major"/>
</dbReference>
<keyword evidence="5 6" id="KW-0663">Pyridoxal phosphate</keyword>
<dbReference type="InterPro" id="IPR015422">
    <property type="entry name" value="PyrdxlP-dep_Trfase_small"/>
</dbReference>
<comment type="cofactor">
    <cofactor evidence="1 6">
        <name>pyridoxal 5'-phosphate</name>
        <dbReference type="ChEBI" id="CHEBI:597326"/>
    </cofactor>
</comment>
<dbReference type="CDD" id="cd00609">
    <property type="entry name" value="AAT_like"/>
    <property type="match status" value="1"/>
</dbReference>
<dbReference type="GO" id="GO:0004069">
    <property type="term" value="F:L-aspartate:2-oxoglutarate aminotransferase activity"/>
    <property type="evidence" value="ECO:0007669"/>
    <property type="project" value="UniProtKB-EC"/>
</dbReference>
<gene>
    <name evidence="8" type="primary">aspC_1</name>
    <name evidence="8" type="ORF">Pla52n_03020</name>
</gene>
<name>A0A5C6B8U7_9BACT</name>
<dbReference type="PROSITE" id="PS00599">
    <property type="entry name" value="AA_TRANSFER_CLASS_2"/>
    <property type="match status" value="1"/>
</dbReference>
<sequence length="418" mass="45439">MPSASSVTFSRFASGVTTESAFDVLAVAKKLISQGKDVFELEIGDSPFPSSPSAIPAAKAAMDAGECRYAPSAGLPELRAAAAKYMADEYGVQVTAENVVVGPGAKNFEQLFMECFVDPGDGVLVFTPHFPTYPPNIARRGARMVTAVLSEENQFRPQMRDVKRFLASDPSPKAIVLNTPNNPTGGVATRDDLVALAELVRGRDIAIFSDEPYDRMVWTGKHETPIALPGMLDQCVSAYTMSKSYSMSGWRLGFAVSSQRNIQMLGKLTNTSISCVSPFTQRAGIAVLEHDHDSRENRMRQFHDRLVKLVEQLNAIDGVRCLMPAGAFYAFANVSEICRVNKIRSQGLAMYLLEEADPKTGVACLGGECFGEAGQGFLRLSVAEPPDRLESAAKFMQQAFAHGDRIAGYLAKNPQYRL</sequence>
<proteinExistence type="inferred from homology"/>
<evidence type="ECO:0000313" key="8">
    <source>
        <dbReference type="EMBL" id="TWU07729.1"/>
    </source>
</evidence>
<dbReference type="PANTHER" id="PTHR46383:SF1">
    <property type="entry name" value="ASPARTATE AMINOTRANSFERASE"/>
    <property type="match status" value="1"/>
</dbReference>
<dbReference type="AlphaFoldDB" id="A0A5C6B8U7"/>
<keyword evidence="9" id="KW-1185">Reference proteome</keyword>
<dbReference type="PANTHER" id="PTHR46383">
    <property type="entry name" value="ASPARTATE AMINOTRANSFERASE"/>
    <property type="match status" value="1"/>
</dbReference>
<dbReference type="EMBL" id="SJPN01000001">
    <property type="protein sequence ID" value="TWU07729.1"/>
    <property type="molecule type" value="Genomic_DNA"/>
</dbReference>
<evidence type="ECO:0000256" key="3">
    <source>
        <dbReference type="ARBA" id="ARBA00022576"/>
    </source>
</evidence>
<protein>
    <submittedName>
        <fullName evidence="8">Aspartate aminotransferase</fullName>
        <ecNumber evidence="8">2.6.1.1</ecNumber>
    </submittedName>
</protein>
<dbReference type="InterPro" id="IPR004839">
    <property type="entry name" value="Aminotransferase_I/II_large"/>
</dbReference>
<dbReference type="OrthoDB" id="231967at2"/>
<comment type="similarity">
    <text evidence="2">Belongs to the class-I pyridoxal-phosphate-dependent aminotransferase family.</text>
</comment>
<dbReference type="RefSeq" id="WP_146517911.1">
    <property type="nucleotide sequence ID" value="NZ_CP151726.1"/>
</dbReference>
<keyword evidence="3 8" id="KW-0032">Aminotransferase</keyword>